<accession>A0A3D8Y5D1</accession>
<keyword evidence="3" id="KW-1185">Reference proteome</keyword>
<dbReference type="PROSITE" id="PS51257">
    <property type="entry name" value="PROKAR_LIPOPROTEIN"/>
    <property type="match status" value="1"/>
</dbReference>
<dbReference type="EMBL" id="QNUL01000026">
    <property type="protein sequence ID" value="REA57681.1"/>
    <property type="molecule type" value="Genomic_DNA"/>
</dbReference>
<sequence>MKSLIPAVIIASTLFGCTSDKEKVHELEGQVLTMHDEVMPKMDEIMSLKIRLSKKIVELDSLQNEGITGNNLAEERTKAADLNQKLNESDKAMMSWMNEYRGDSAKKLSADAAILYFENEKTKIEEVKLVTLKSINEAKSFLDK</sequence>
<protein>
    <submittedName>
        <fullName evidence="2">Viral A-type inclusion protein</fullName>
    </submittedName>
</protein>
<reference evidence="2 3" key="1">
    <citation type="submission" date="2018-07" db="EMBL/GenBank/DDBJ databases">
        <title>Dyadobacter roseus sp. nov., isolated from rose rhizosphere soil.</title>
        <authorList>
            <person name="Chen L."/>
        </authorList>
    </citation>
    <scope>NUCLEOTIDE SEQUENCE [LARGE SCALE GENOMIC DNA]</scope>
    <source>
        <strain evidence="2 3">RS19</strain>
    </source>
</reference>
<name>A0A3D8Y5D1_9BACT</name>
<keyword evidence="1" id="KW-0175">Coiled coil</keyword>
<evidence type="ECO:0000313" key="2">
    <source>
        <dbReference type="EMBL" id="REA57681.1"/>
    </source>
</evidence>
<dbReference type="RefSeq" id="WP_115833368.1">
    <property type="nucleotide sequence ID" value="NZ_QNUL01000026.1"/>
</dbReference>
<dbReference type="Proteomes" id="UP000256373">
    <property type="component" value="Unassembled WGS sequence"/>
</dbReference>
<evidence type="ECO:0000313" key="3">
    <source>
        <dbReference type="Proteomes" id="UP000256373"/>
    </source>
</evidence>
<dbReference type="AlphaFoldDB" id="A0A3D8Y5D1"/>
<feature type="coiled-coil region" evidence="1">
    <location>
        <begin position="45"/>
        <end position="92"/>
    </location>
</feature>
<proteinExistence type="predicted"/>
<gene>
    <name evidence="2" type="ORF">DSL64_23380</name>
</gene>
<comment type="caution">
    <text evidence="2">The sequence shown here is derived from an EMBL/GenBank/DDBJ whole genome shotgun (WGS) entry which is preliminary data.</text>
</comment>
<dbReference type="OrthoDB" id="1436925at2"/>
<organism evidence="2 3">
    <name type="scientific">Dyadobacter luteus</name>
    <dbReference type="NCBI Taxonomy" id="2259619"/>
    <lineage>
        <taxon>Bacteria</taxon>
        <taxon>Pseudomonadati</taxon>
        <taxon>Bacteroidota</taxon>
        <taxon>Cytophagia</taxon>
        <taxon>Cytophagales</taxon>
        <taxon>Spirosomataceae</taxon>
        <taxon>Dyadobacter</taxon>
    </lineage>
</organism>
<evidence type="ECO:0000256" key="1">
    <source>
        <dbReference type="SAM" id="Coils"/>
    </source>
</evidence>